<dbReference type="Proteomes" id="UP000220841">
    <property type="component" value="Unassembled WGS sequence"/>
</dbReference>
<dbReference type="EMBL" id="NUBY01000389">
    <property type="protein sequence ID" value="PEP84901.1"/>
    <property type="molecule type" value="Genomic_DNA"/>
</dbReference>
<feature type="domain" description="MobA/VirD2-like nuclease" evidence="2">
    <location>
        <begin position="20"/>
        <end position="151"/>
    </location>
</feature>
<organism evidence="3 4">
    <name type="scientific">Bacillus toyonensis</name>
    <dbReference type="NCBI Taxonomy" id="155322"/>
    <lineage>
        <taxon>Bacteria</taxon>
        <taxon>Bacillati</taxon>
        <taxon>Bacillota</taxon>
        <taxon>Bacilli</taxon>
        <taxon>Bacillales</taxon>
        <taxon>Bacillaceae</taxon>
        <taxon>Bacillus</taxon>
        <taxon>Bacillus cereus group</taxon>
    </lineage>
</organism>
<sequence>MSIVKIQKINNLNGFIQYGMQEHKTNEEFVTSYECSIETIERDFRSVLADYNEKNNRNKNMRARMIIQSFDSDDNLTPEQVHQYGVEFADHYLQGNHQYTVITHIETDHLHNHIVFNDVDFNHLKMFDSKRSNSLDRLREENDKISEKYGLSIIEKGRPGRKKYVAFNEYVTRSKKTSFKGNLEEIIDKNIVRSNSFEEFLGFMQKEGYEHKKGKYLSFQHPTSGKFMRTKTMGFHYLESSIKYRIENKEYTPIKLNIHNREWIDTSQEKFQHNKGLQRWATKQNINYLHELHAKLDTLHVSLVELDEIETNKEAVLNSFEKQLLDMDHEIFRLEKMKGCFQTYKKSQDFLMAYKKAESKKAFKQEHYYEFKEYDVAKRDRNYLQKKYDITDELKLQDKLMLMKKDRNVLYGSLGKEMEKQEQQIKKRTQTKNQQNTR</sequence>
<reference evidence="3 4" key="1">
    <citation type="submission" date="2017-09" db="EMBL/GenBank/DDBJ databases">
        <title>Large-scale bioinformatics analysis of Bacillus genomes uncovers conserved roles of natural products in bacterial physiology.</title>
        <authorList>
            <consortium name="Agbiome Team Llc"/>
            <person name="Bleich R.M."/>
            <person name="Grubbs K.J."/>
            <person name="Santa Maria K.C."/>
            <person name="Allen S.E."/>
            <person name="Farag S."/>
            <person name="Shank E.A."/>
            <person name="Bowers A."/>
        </authorList>
    </citation>
    <scope>NUCLEOTIDE SEQUENCE [LARGE SCALE GENOMIC DNA]</scope>
    <source>
        <strain evidence="3 4">AFS021349</strain>
    </source>
</reference>
<comment type="caution">
    <text evidence="3">The sequence shown here is derived from an EMBL/GenBank/DDBJ whole genome shotgun (WGS) entry which is preliminary data.</text>
</comment>
<proteinExistence type="predicted"/>
<protein>
    <submittedName>
        <fullName evidence="3">Relaxase</fullName>
    </submittedName>
</protein>
<evidence type="ECO:0000313" key="4">
    <source>
        <dbReference type="Proteomes" id="UP000220841"/>
    </source>
</evidence>
<dbReference type="AlphaFoldDB" id="A0A2A8GYC8"/>
<dbReference type="RefSeq" id="WP_098228428.1">
    <property type="nucleotide sequence ID" value="NZ_NUBY01000389.1"/>
</dbReference>
<accession>A0A2A8GYC8</accession>
<dbReference type="InterPro" id="IPR005094">
    <property type="entry name" value="Endonuclease_MobA/VirD2"/>
</dbReference>
<evidence type="ECO:0000259" key="2">
    <source>
        <dbReference type="Pfam" id="PF03432"/>
    </source>
</evidence>
<evidence type="ECO:0000313" key="3">
    <source>
        <dbReference type="EMBL" id="PEP84901.1"/>
    </source>
</evidence>
<gene>
    <name evidence="3" type="ORF">CN585_30785</name>
</gene>
<dbReference type="Pfam" id="PF03432">
    <property type="entry name" value="Relaxase"/>
    <property type="match status" value="1"/>
</dbReference>
<name>A0A2A8GYC8_9BACI</name>
<evidence type="ECO:0000256" key="1">
    <source>
        <dbReference type="SAM" id="MobiDB-lite"/>
    </source>
</evidence>
<feature type="compositionally biased region" description="Basic and acidic residues" evidence="1">
    <location>
        <begin position="416"/>
        <end position="425"/>
    </location>
</feature>
<feature type="region of interest" description="Disordered" evidence="1">
    <location>
        <begin position="414"/>
        <end position="438"/>
    </location>
</feature>